<dbReference type="Gene3D" id="1.10.1660.10">
    <property type="match status" value="1"/>
</dbReference>
<sequence>MRIGDLAARAGVSVRSVRYYEEQGLLTSVRSPSGQRHYTDHEVDRVAFIQRLYTAGLSSRTIAELLPCVDAPSLENADAAMQRMAQERDRLSAHIDELIRTRDSLDRLMAVSAEHRTRLRPGSGGLEQGDALDMLCHREAVEGAQPDQVPAQ</sequence>
<reference evidence="4 5" key="1">
    <citation type="submission" date="2019-06" db="EMBL/GenBank/DDBJ databases">
        <title>Sequencing the genomes of 1000 actinobacteria strains.</title>
        <authorList>
            <person name="Klenk H.-P."/>
        </authorList>
    </citation>
    <scope>NUCLEOTIDE SEQUENCE [LARGE SCALE GENOMIC DNA]</scope>
    <source>
        <strain evidence="4 5">DSM 43866</strain>
    </source>
</reference>
<dbReference type="EMBL" id="VIWY01000001">
    <property type="protein sequence ID" value="TWG25216.1"/>
    <property type="molecule type" value="Genomic_DNA"/>
</dbReference>
<comment type="caution">
    <text evidence="4">The sequence shown here is derived from an EMBL/GenBank/DDBJ whole genome shotgun (WGS) entry which is preliminary data.</text>
</comment>
<dbReference type="OrthoDB" id="3824912at2"/>
<dbReference type="PRINTS" id="PR00040">
    <property type="entry name" value="HTHMERR"/>
</dbReference>
<accession>A0A561WMY2</accession>
<dbReference type="PANTHER" id="PTHR30204:SF97">
    <property type="entry name" value="MERR FAMILY REGULATORY PROTEIN"/>
    <property type="match status" value="1"/>
</dbReference>
<protein>
    <submittedName>
        <fullName evidence="4">DNA-binding transcriptional MerR regulator</fullName>
    </submittedName>
</protein>
<proteinExistence type="predicted"/>
<dbReference type="CDD" id="cd01282">
    <property type="entry name" value="HTH_MerR-like_sg3"/>
    <property type="match status" value="1"/>
</dbReference>
<dbReference type="PROSITE" id="PS50937">
    <property type="entry name" value="HTH_MERR_2"/>
    <property type="match status" value="1"/>
</dbReference>
<evidence type="ECO:0000313" key="4">
    <source>
        <dbReference type="EMBL" id="TWG25216.1"/>
    </source>
</evidence>
<evidence type="ECO:0000256" key="1">
    <source>
        <dbReference type="ARBA" id="ARBA00023125"/>
    </source>
</evidence>
<name>A0A561WMY2_ACTTI</name>
<keyword evidence="5" id="KW-1185">Reference proteome</keyword>
<dbReference type="SUPFAM" id="SSF46955">
    <property type="entry name" value="Putative DNA-binding domain"/>
    <property type="match status" value="1"/>
</dbReference>
<evidence type="ECO:0000313" key="5">
    <source>
        <dbReference type="Proteomes" id="UP000320239"/>
    </source>
</evidence>
<dbReference type="GO" id="GO:0003700">
    <property type="term" value="F:DNA-binding transcription factor activity"/>
    <property type="evidence" value="ECO:0007669"/>
    <property type="project" value="InterPro"/>
</dbReference>
<dbReference type="Proteomes" id="UP000320239">
    <property type="component" value="Unassembled WGS sequence"/>
</dbReference>
<feature type="domain" description="HTH merR-type" evidence="3">
    <location>
        <begin position="1"/>
        <end position="68"/>
    </location>
</feature>
<dbReference type="InterPro" id="IPR009061">
    <property type="entry name" value="DNA-bd_dom_put_sf"/>
</dbReference>
<gene>
    <name evidence="4" type="ORF">FHX34_101182</name>
</gene>
<evidence type="ECO:0000259" key="3">
    <source>
        <dbReference type="PROSITE" id="PS50937"/>
    </source>
</evidence>
<dbReference type="PANTHER" id="PTHR30204">
    <property type="entry name" value="REDOX-CYCLING DRUG-SENSING TRANSCRIPTIONAL ACTIVATOR SOXR"/>
    <property type="match status" value="1"/>
</dbReference>
<dbReference type="SMART" id="SM00422">
    <property type="entry name" value="HTH_MERR"/>
    <property type="match status" value="1"/>
</dbReference>
<organism evidence="4 5">
    <name type="scientific">Actinoplanes teichomyceticus</name>
    <dbReference type="NCBI Taxonomy" id="1867"/>
    <lineage>
        <taxon>Bacteria</taxon>
        <taxon>Bacillati</taxon>
        <taxon>Actinomycetota</taxon>
        <taxon>Actinomycetes</taxon>
        <taxon>Micromonosporales</taxon>
        <taxon>Micromonosporaceae</taxon>
        <taxon>Actinoplanes</taxon>
    </lineage>
</organism>
<feature type="coiled-coil region" evidence="2">
    <location>
        <begin position="74"/>
        <end position="101"/>
    </location>
</feature>
<dbReference type="RefSeq" id="WP_122980774.1">
    <property type="nucleotide sequence ID" value="NZ_BOMX01000007.1"/>
</dbReference>
<dbReference type="AlphaFoldDB" id="A0A561WMY2"/>
<evidence type="ECO:0000256" key="2">
    <source>
        <dbReference type="SAM" id="Coils"/>
    </source>
</evidence>
<keyword evidence="1 4" id="KW-0238">DNA-binding</keyword>
<dbReference type="InterPro" id="IPR000551">
    <property type="entry name" value="MerR-type_HTH_dom"/>
</dbReference>
<dbReference type="PROSITE" id="PS00552">
    <property type="entry name" value="HTH_MERR_1"/>
    <property type="match status" value="1"/>
</dbReference>
<dbReference type="GO" id="GO:0003677">
    <property type="term" value="F:DNA binding"/>
    <property type="evidence" value="ECO:0007669"/>
    <property type="project" value="UniProtKB-KW"/>
</dbReference>
<keyword evidence="2" id="KW-0175">Coiled coil</keyword>
<dbReference type="Pfam" id="PF13411">
    <property type="entry name" value="MerR_1"/>
    <property type="match status" value="1"/>
</dbReference>
<dbReference type="InterPro" id="IPR047057">
    <property type="entry name" value="MerR_fam"/>
</dbReference>